<evidence type="ECO:0000313" key="3">
    <source>
        <dbReference type="Proteomes" id="UP000599688"/>
    </source>
</evidence>
<dbReference type="Proteomes" id="UP000599688">
    <property type="component" value="Unassembled WGS sequence"/>
</dbReference>
<protein>
    <submittedName>
        <fullName evidence="2">Uncharacterized protein</fullName>
    </submittedName>
</protein>
<gene>
    <name evidence="2" type="ORF">GCM10010831_24930</name>
</gene>
<organism evidence="2 3">
    <name type="scientific">Psychroflexus salis</name>
    <dbReference type="NCBI Taxonomy" id="1526574"/>
    <lineage>
        <taxon>Bacteria</taxon>
        <taxon>Pseudomonadati</taxon>
        <taxon>Bacteroidota</taxon>
        <taxon>Flavobacteriia</taxon>
        <taxon>Flavobacteriales</taxon>
        <taxon>Flavobacteriaceae</taxon>
        <taxon>Psychroflexus</taxon>
    </lineage>
</organism>
<feature type="transmembrane region" description="Helical" evidence="1">
    <location>
        <begin position="25"/>
        <end position="43"/>
    </location>
</feature>
<dbReference type="AlphaFoldDB" id="A0A917A2A2"/>
<name>A0A917A2A2_9FLAO</name>
<dbReference type="EMBL" id="BMGL01000019">
    <property type="protein sequence ID" value="GGE23042.1"/>
    <property type="molecule type" value="Genomic_DNA"/>
</dbReference>
<keyword evidence="3" id="KW-1185">Reference proteome</keyword>
<evidence type="ECO:0000256" key="1">
    <source>
        <dbReference type="SAM" id="Phobius"/>
    </source>
</evidence>
<keyword evidence="1" id="KW-0812">Transmembrane</keyword>
<feature type="transmembrane region" description="Helical" evidence="1">
    <location>
        <begin position="196"/>
        <end position="214"/>
    </location>
</feature>
<feature type="transmembrane region" description="Helical" evidence="1">
    <location>
        <begin position="173"/>
        <end position="190"/>
    </location>
</feature>
<evidence type="ECO:0000313" key="2">
    <source>
        <dbReference type="EMBL" id="GGE23042.1"/>
    </source>
</evidence>
<accession>A0A917A2A2</accession>
<comment type="caution">
    <text evidence="2">The sequence shown here is derived from an EMBL/GenBank/DDBJ whole genome shotgun (WGS) entry which is preliminary data.</text>
</comment>
<proteinExistence type="predicted"/>
<reference evidence="2 3" key="1">
    <citation type="journal article" date="2014" name="Int. J. Syst. Evol. Microbiol.">
        <title>Complete genome sequence of Corynebacterium casei LMG S-19264T (=DSM 44701T), isolated from a smear-ripened cheese.</title>
        <authorList>
            <consortium name="US DOE Joint Genome Institute (JGI-PGF)"/>
            <person name="Walter F."/>
            <person name="Albersmeier A."/>
            <person name="Kalinowski J."/>
            <person name="Ruckert C."/>
        </authorList>
    </citation>
    <scope>NUCLEOTIDE SEQUENCE [LARGE SCALE GENOMIC DNA]</scope>
    <source>
        <strain evidence="2 3">CGMCC 1.12925</strain>
    </source>
</reference>
<keyword evidence="1" id="KW-0472">Membrane</keyword>
<keyword evidence="1" id="KW-1133">Transmembrane helix</keyword>
<sequence length="224" mass="26370">MTILLSFSYIAYRFKEAADINPDELIVFITATLIIIGIYWISVKLTSGIAEIELTKREIEFNWLKKPILKSQDNLKFDLYEIDSWNIQREFHYDTLNISSNFSSMTISRFPEWRNDKDDYQSFINSFSNKIGSINKKKLKRNKRNEKSNQKVDDEKLIVDQEKVFKSSNLPKILLGVYIIVMILGVFYVYNNWNTGKSNILIVIAGLSGCIYYIKKYRQNRNQK</sequence>